<evidence type="ECO:0000313" key="1">
    <source>
        <dbReference type="EMBL" id="PMD47018.1"/>
    </source>
</evidence>
<evidence type="ECO:0008006" key="3">
    <source>
        <dbReference type="Google" id="ProtNLM"/>
    </source>
</evidence>
<evidence type="ECO:0000313" key="2">
    <source>
        <dbReference type="Proteomes" id="UP000235786"/>
    </source>
</evidence>
<reference evidence="1 2" key="1">
    <citation type="submission" date="2016-04" db="EMBL/GenBank/DDBJ databases">
        <title>A degradative enzymes factory behind the ericoid mycorrhizal symbiosis.</title>
        <authorList>
            <consortium name="DOE Joint Genome Institute"/>
            <person name="Martino E."/>
            <person name="Morin E."/>
            <person name="Grelet G."/>
            <person name="Kuo A."/>
            <person name="Kohler A."/>
            <person name="Daghino S."/>
            <person name="Barry K."/>
            <person name="Choi C."/>
            <person name="Cichocki N."/>
            <person name="Clum A."/>
            <person name="Copeland A."/>
            <person name="Hainaut M."/>
            <person name="Haridas S."/>
            <person name="Labutti K."/>
            <person name="Lindquist E."/>
            <person name="Lipzen A."/>
            <person name="Khouja H.-R."/>
            <person name="Murat C."/>
            <person name="Ohm R."/>
            <person name="Olson A."/>
            <person name="Spatafora J."/>
            <person name="Veneault-Fourrey C."/>
            <person name="Henrissat B."/>
            <person name="Grigoriev I."/>
            <person name="Martin F."/>
            <person name="Perotto S."/>
        </authorList>
    </citation>
    <scope>NUCLEOTIDE SEQUENCE [LARGE SCALE GENOMIC DNA]</scope>
    <source>
        <strain evidence="1 2">F</strain>
    </source>
</reference>
<proteinExistence type="predicted"/>
<gene>
    <name evidence="1" type="ORF">L207DRAFT_575822</name>
</gene>
<dbReference type="AlphaFoldDB" id="A0A2J6S8D3"/>
<protein>
    <recommendedName>
        <fullName evidence="3">Heterokaryon incompatibility domain-containing protein</fullName>
    </recommendedName>
</protein>
<sequence>MCSWDLGNLKASMHNVVHQARHRESRSGLFEDYTNFPPLVSNFNRCLQHVVMPVAHEHEVDVLLDTLMRIIDIAKRHGRHTIFRTAASRLGVGPRGCAVGDRVFVLEGSKYPTLLREKASYRAHVGTCLIPELMGGEAARTVRSDNVKIREVVIE</sequence>
<keyword evidence="2" id="KW-1185">Reference proteome</keyword>
<name>A0A2J6S8D3_HYAVF</name>
<accession>A0A2J6S8D3</accession>
<dbReference type="Proteomes" id="UP000235786">
    <property type="component" value="Unassembled WGS sequence"/>
</dbReference>
<organism evidence="1 2">
    <name type="scientific">Hyaloscypha variabilis (strain UAMH 11265 / GT02V1 / F)</name>
    <name type="common">Meliniomyces variabilis</name>
    <dbReference type="NCBI Taxonomy" id="1149755"/>
    <lineage>
        <taxon>Eukaryota</taxon>
        <taxon>Fungi</taxon>
        <taxon>Dikarya</taxon>
        <taxon>Ascomycota</taxon>
        <taxon>Pezizomycotina</taxon>
        <taxon>Leotiomycetes</taxon>
        <taxon>Helotiales</taxon>
        <taxon>Hyaloscyphaceae</taxon>
        <taxon>Hyaloscypha</taxon>
        <taxon>Hyaloscypha variabilis</taxon>
    </lineage>
</organism>
<dbReference type="EMBL" id="KZ613938">
    <property type="protein sequence ID" value="PMD47018.1"/>
    <property type="molecule type" value="Genomic_DNA"/>
</dbReference>